<evidence type="ECO:0000313" key="4">
    <source>
        <dbReference type="Proteomes" id="UP001204144"/>
    </source>
</evidence>
<reference evidence="3 4" key="1">
    <citation type="submission" date="2018-11" db="EMBL/GenBank/DDBJ databases">
        <title>Novel bacteria species description.</title>
        <authorList>
            <person name="Han J.-H."/>
        </authorList>
    </citation>
    <scope>NUCLEOTIDE SEQUENCE [LARGE SCALE GENOMIC DNA]</scope>
    <source>
        <strain evidence="3 4">KCTC23259</strain>
    </source>
</reference>
<comment type="caution">
    <text evidence="3">The sequence shown here is derived from an EMBL/GenBank/DDBJ whole genome shotgun (WGS) entry which is preliminary data.</text>
</comment>
<dbReference type="Proteomes" id="UP001204144">
    <property type="component" value="Unassembled WGS sequence"/>
</dbReference>
<organism evidence="3 4">
    <name type="scientific">Lacihabitans soyangensis</name>
    <dbReference type="NCBI Taxonomy" id="869394"/>
    <lineage>
        <taxon>Bacteria</taxon>
        <taxon>Pseudomonadati</taxon>
        <taxon>Bacteroidota</taxon>
        <taxon>Cytophagia</taxon>
        <taxon>Cytophagales</taxon>
        <taxon>Leadbetterellaceae</taxon>
        <taxon>Lacihabitans</taxon>
    </lineage>
</organism>
<dbReference type="Gene3D" id="3.40.50.20">
    <property type="match status" value="1"/>
</dbReference>
<evidence type="ECO:0000313" key="3">
    <source>
        <dbReference type="EMBL" id="MCP9763364.1"/>
    </source>
</evidence>
<dbReference type="Gene3D" id="3.30.470.20">
    <property type="entry name" value="ATP-grasp fold, B domain"/>
    <property type="match status" value="1"/>
</dbReference>
<evidence type="ECO:0000259" key="2">
    <source>
        <dbReference type="PROSITE" id="PS50975"/>
    </source>
</evidence>
<dbReference type="RefSeq" id="WP_255037147.1">
    <property type="nucleotide sequence ID" value="NZ_RJUF01000026.1"/>
</dbReference>
<sequence>MNKKTNVLVFPCGAESALEIHIALKDIMNMRLVGASGREDHGRMVYENYYGDFPNISEPEFIDKLNDLIEKESIDLILPTHDTVLVFMAKNADKIKTKVAVPGLRQAEICRSKKKIYDLFKDYDFCPIVFHSIDDVKEYPVYVKLDEGQGSKGAFILRDKKTFDELKDPENYVITEFLPGEELTIDCFTDRHGNLQFVGPRIRKRVFDGVCVNSETVEATDEIKTIGKIVSDQIGIRGSWYFQLKRDQNGKYKLLEASNKIAGNMNVFRGLGVNFPMLMVYDYLDYDVQVFSNDYVLEGERALYSRYNARFEYDTIYIDFDDTITKNGKVNANVMQFIYHQKNKGRIIKLITKHKHDIFQTLESLAIHKGIFDEIIHLKMEDDKYKFIKETEKVIFVDNAFGERLAIKKHLNLPVFDVDALPTLIDWRE</sequence>
<evidence type="ECO:0000256" key="1">
    <source>
        <dbReference type="PROSITE-ProRule" id="PRU00409"/>
    </source>
</evidence>
<feature type="domain" description="ATP-grasp" evidence="2">
    <location>
        <begin position="114"/>
        <end position="284"/>
    </location>
</feature>
<keyword evidence="4" id="KW-1185">Reference proteome</keyword>
<gene>
    <name evidence="3" type="ORF">EGI31_10375</name>
</gene>
<proteinExistence type="predicted"/>
<protein>
    <submittedName>
        <fullName evidence="3">ATP-grasp domain-containing protein</fullName>
    </submittedName>
</protein>
<dbReference type="PROSITE" id="PS50975">
    <property type="entry name" value="ATP_GRASP"/>
    <property type="match status" value="1"/>
</dbReference>
<dbReference type="Pfam" id="PF15632">
    <property type="entry name" value="ATPgrasp_Ter"/>
    <property type="match status" value="1"/>
</dbReference>
<dbReference type="GO" id="GO:0046872">
    <property type="term" value="F:metal ion binding"/>
    <property type="evidence" value="ECO:0007669"/>
    <property type="project" value="InterPro"/>
</dbReference>
<keyword evidence="1" id="KW-0067">ATP-binding</keyword>
<keyword evidence="1" id="KW-0547">Nucleotide-binding</keyword>
<dbReference type="EMBL" id="RJUF01000026">
    <property type="protein sequence ID" value="MCP9763364.1"/>
    <property type="molecule type" value="Genomic_DNA"/>
</dbReference>
<dbReference type="GO" id="GO:0005524">
    <property type="term" value="F:ATP binding"/>
    <property type="evidence" value="ECO:0007669"/>
    <property type="project" value="UniProtKB-UniRule"/>
</dbReference>
<accession>A0AAE3H3J4</accession>
<dbReference type="AlphaFoldDB" id="A0AAE3H3J4"/>
<dbReference type="SUPFAM" id="SSF56059">
    <property type="entry name" value="Glutathione synthetase ATP-binding domain-like"/>
    <property type="match status" value="1"/>
</dbReference>
<dbReference type="InterPro" id="IPR011761">
    <property type="entry name" value="ATP-grasp"/>
</dbReference>
<name>A0AAE3H3J4_9BACT</name>